<keyword evidence="1" id="KW-0808">Transferase</keyword>
<evidence type="ECO:0000313" key="1">
    <source>
        <dbReference type="EMBL" id="EWH08484.1"/>
    </source>
</evidence>
<comment type="caution">
    <text evidence="1">The sequence shown here is derived from an EMBL/GenBank/DDBJ whole genome shotgun (WGS) entry which is preliminary data.</text>
</comment>
<dbReference type="eggNOG" id="COG1669">
    <property type="taxonomic scope" value="Bacteria"/>
</dbReference>
<proteinExistence type="predicted"/>
<dbReference type="GO" id="GO:0016740">
    <property type="term" value="F:transferase activity"/>
    <property type="evidence" value="ECO:0007669"/>
    <property type="project" value="UniProtKB-KW"/>
</dbReference>
<dbReference type="InterPro" id="IPR010235">
    <property type="entry name" value="HepT"/>
</dbReference>
<dbReference type="PATRIC" id="fig|1328313.3.peg.3502"/>
<gene>
    <name evidence="1" type="ORF">DS2_17130</name>
</gene>
<evidence type="ECO:0000313" key="2">
    <source>
        <dbReference type="Proteomes" id="UP000019276"/>
    </source>
</evidence>
<dbReference type="NCBIfam" id="TIGR01987">
    <property type="entry name" value="HI0074"/>
    <property type="match status" value="1"/>
</dbReference>
<dbReference type="Pfam" id="PF08780">
    <property type="entry name" value="NTase_sub_bind"/>
    <property type="match status" value="1"/>
</dbReference>
<dbReference type="STRING" id="1328313.DS2_17130"/>
<protein>
    <submittedName>
        <fullName evidence="1">Nucleotidyltransferase substrate-binding protein</fullName>
    </submittedName>
</protein>
<dbReference type="Gene3D" id="1.20.120.330">
    <property type="entry name" value="Nucleotidyltransferases domain 2"/>
    <property type="match status" value="1"/>
</dbReference>
<reference evidence="1 2" key="1">
    <citation type="journal article" date="2014" name="Genome Announc.">
        <title>Draft Genome Sequence of the Agar-Degrading Bacterium Catenovulum sp. Strain DS-2, Isolated from Intestines of Haliotis diversicolor.</title>
        <authorList>
            <person name="Shan D."/>
            <person name="Li X."/>
            <person name="Gu Z."/>
            <person name="Wei G."/>
            <person name="Gao Z."/>
            <person name="Shao Z."/>
        </authorList>
    </citation>
    <scope>NUCLEOTIDE SEQUENCE [LARGE SCALE GENOMIC DNA]</scope>
    <source>
        <strain evidence="1 2">DS-2</strain>
    </source>
</reference>
<organism evidence="1 2">
    <name type="scientific">Catenovulum agarivorans DS-2</name>
    <dbReference type="NCBI Taxonomy" id="1328313"/>
    <lineage>
        <taxon>Bacteria</taxon>
        <taxon>Pseudomonadati</taxon>
        <taxon>Pseudomonadota</taxon>
        <taxon>Gammaproteobacteria</taxon>
        <taxon>Alteromonadales</taxon>
        <taxon>Alteromonadaceae</taxon>
        <taxon>Catenovulum</taxon>
    </lineage>
</organism>
<dbReference type="SUPFAM" id="SSF81593">
    <property type="entry name" value="Nucleotidyltransferase substrate binding subunit/domain"/>
    <property type="match status" value="1"/>
</dbReference>
<dbReference type="AlphaFoldDB" id="W7Q6R8"/>
<sequence>MREVNMSDTDIRWQQRFQNFQRALLLLREAMEYDISELSQLEKEGAIQRFEYTFELAWKVLKDKMEFDGIELERISPKAVVRQAFQAKYISQPDVWLRMIGDRNLMSHTYDFKKIEAVILSIQQEYLPMLDAWYFELLEELVND</sequence>
<accession>W7Q6R8</accession>
<dbReference type="Proteomes" id="UP000019276">
    <property type="component" value="Unassembled WGS sequence"/>
</dbReference>
<dbReference type="EMBL" id="ARZY01000045">
    <property type="protein sequence ID" value="EWH08484.1"/>
    <property type="molecule type" value="Genomic_DNA"/>
</dbReference>
<name>W7Q6R8_9ALTE</name>
<keyword evidence="2" id="KW-1185">Reference proteome</keyword>